<dbReference type="SMART" id="SM00450">
    <property type="entry name" value="RHOD"/>
    <property type="match status" value="1"/>
</dbReference>
<proteinExistence type="predicted"/>
<dbReference type="AlphaFoldDB" id="A0A848H8K6"/>
<dbReference type="RefSeq" id="WP_169418972.1">
    <property type="nucleotide sequence ID" value="NZ_JABBFX010000001.1"/>
</dbReference>
<dbReference type="InterPro" id="IPR050229">
    <property type="entry name" value="GlpE_sulfurtransferase"/>
</dbReference>
<reference evidence="2 3" key="1">
    <citation type="submission" date="2020-04" db="EMBL/GenBank/DDBJ databases">
        <title>Ramlibacter sp. G-1-2-2 isolated from soil.</title>
        <authorList>
            <person name="Dahal R.H."/>
        </authorList>
    </citation>
    <scope>NUCLEOTIDE SEQUENCE [LARGE SCALE GENOMIC DNA]</scope>
    <source>
        <strain evidence="2 3">G-1-2-2</strain>
    </source>
</reference>
<evidence type="ECO:0000259" key="1">
    <source>
        <dbReference type="PROSITE" id="PS50206"/>
    </source>
</evidence>
<dbReference type="GO" id="GO:0016740">
    <property type="term" value="F:transferase activity"/>
    <property type="evidence" value="ECO:0007669"/>
    <property type="project" value="UniProtKB-KW"/>
</dbReference>
<keyword evidence="2" id="KW-0808">Transferase</keyword>
<evidence type="ECO:0000313" key="3">
    <source>
        <dbReference type="Proteomes" id="UP000541185"/>
    </source>
</evidence>
<dbReference type="PANTHER" id="PTHR43031:SF17">
    <property type="entry name" value="SULFURTRANSFERASE YTWF-RELATED"/>
    <property type="match status" value="1"/>
</dbReference>
<dbReference type="Proteomes" id="UP000541185">
    <property type="component" value="Unassembled WGS sequence"/>
</dbReference>
<organism evidence="2 3">
    <name type="scientific">Ramlibacter agri</name>
    <dbReference type="NCBI Taxonomy" id="2728837"/>
    <lineage>
        <taxon>Bacteria</taxon>
        <taxon>Pseudomonadati</taxon>
        <taxon>Pseudomonadota</taxon>
        <taxon>Betaproteobacteria</taxon>
        <taxon>Burkholderiales</taxon>
        <taxon>Comamonadaceae</taxon>
        <taxon>Ramlibacter</taxon>
    </lineage>
</organism>
<keyword evidence="3" id="KW-1185">Reference proteome</keyword>
<protein>
    <submittedName>
        <fullName evidence="2">Sulfurtransferase</fullName>
    </submittedName>
</protein>
<dbReference type="SUPFAM" id="SSF52821">
    <property type="entry name" value="Rhodanese/Cell cycle control phosphatase"/>
    <property type="match status" value="1"/>
</dbReference>
<evidence type="ECO:0000313" key="2">
    <source>
        <dbReference type="EMBL" id="NML44873.1"/>
    </source>
</evidence>
<gene>
    <name evidence="2" type="ORF">HHL11_14035</name>
</gene>
<dbReference type="EMBL" id="JABBFX010000001">
    <property type="protein sequence ID" value="NML44873.1"/>
    <property type="molecule type" value="Genomic_DNA"/>
</dbReference>
<dbReference type="InterPro" id="IPR036873">
    <property type="entry name" value="Rhodanese-like_dom_sf"/>
</dbReference>
<dbReference type="PROSITE" id="PS50206">
    <property type="entry name" value="RHODANESE_3"/>
    <property type="match status" value="1"/>
</dbReference>
<dbReference type="InterPro" id="IPR001763">
    <property type="entry name" value="Rhodanese-like_dom"/>
</dbReference>
<dbReference type="Gene3D" id="3.40.250.10">
    <property type="entry name" value="Rhodanese-like domain"/>
    <property type="match status" value="1"/>
</dbReference>
<dbReference type="Pfam" id="PF00581">
    <property type="entry name" value="Rhodanese"/>
    <property type="match status" value="1"/>
</dbReference>
<dbReference type="PANTHER" id="PTHR43031">
    <property type="entry name" value="FAD-DEPENDENT OXIDOREDUCTASE"/>
    <property type="match status" value="1"/>
</dbReference>
<sequence length="111" mass="12363">MIDQVRPAQLDDWLAAHPGSPLVLDVREPWERQVSSVQPQGFELVAIPMNEIPGRLAELPQDRPMAVLCHHGARSLRVAMFLQQQGYTDVANIAGGIDAWAQERDPGVPRY</sequence>
<name>A0A848H8K6_9BURK</name>
<feature type="domain" description="Rhodanese" evidence="1">
    <location>
        <begin position="17"/>
        <end position="109"/>
    </location>
</feature>
<comment type="caution">
    <text evidence="2">The sequence shown here is derived from an EMBL/GenBank/DDBJ whole genome shotgun (WGS) entry which is preliminary data.</text>
</comment>
<accession>A0A848H8K6</accession>